<dbReference type="PROSITE" id="PS51709">
    <property type="entry name" value="G_TRME"/>
    <property type="match status" value="1"/>
</dbReference>
<feature type="binding site" evidence="6">
    <location>
        <position position="279"/>
    </location>
    <ligand>
        <name>K(+)</name>
        <dbReference type="ChEBI" id="CHEBI:29103"/>
    </ligand>
</feature>
<feature type="binding site" evidence="6">
    <location>
        <position position="264"/>
    </location>
    <ligand>
        <name>Mg(2+)</name>
        <dbReference type="ChEBI" id="CHEBI:18420"/>
    </ligand>
</feature>
<feature type="binding site" evidence="6">
    <location>
        <position position="49"/>
    </location>
    <ligand>
        <name>(6S)-5-formyl-5,6,7,8-tetrahydrofolate</name>
        <dbReference type="ChEBI" id="CHEBI:57457"/>
    </ligand>
</feature>
<feature type="binding site" evidence="6">
    <location>
        <begin position="304"/>
        <end position="307"/>
    </location>
    <ligand>
        <name>GTP</name>
        <dbReference type="ChEBI" id="CHEBI:37565"/>
    </ligand>
</feature>
<dbReference type="InterPro" id="IPR018948">
    <property type="entry name" value="GTP-bd_TrmE_N"/>
</dbReference>
<dbReference type="HAMAP" id="MF_00379">
    <property type="entry name" value="GTPase_MnmE"/>
    <property type="match status" value="1"/>
</dbReference>
<feature type="binding site" evidence="6">
    <location>
        <begin position="279"/>
        <end position="285"/>
    </location>
    <ligand>
        <name>GTP</name>
        <dbReference type="ChEBI" id="CHEBI:37565"/>
    </ligand>
</feature>
<keyword evidence="6" id="KW-0963">Cytoplasm</keyword>
<dbReference type="InterPro" id="IPR031168">
    <property type="entry name" value="G_TrmE"/>
</dbReference>
<dbReference type="GO" id="GO:0005525">
    <property type="term" value="F:GTP binding"/>
    <property type="evidence" value="ECO:0007669"/>
    <property type="project" value="UniProtKB-UniRule"/>
</dbReference>
<comment type="cofactor">
    <cofactor evidence="6">
        <name>K(+)</name>
        <dbReference type="ChEBI" id="CHEBI:29103"/>
    </cofactor>
    <text evidence="6">Binds 1 potassium ion per subunit.</text>
</comment>
<dbReference type="NCBIfam" id="TIGR00450">
    <property type="entry name" value="mnmE_trmE_thdF"/>
    <property type="match status" value="1"/>
</dbReference>
<dbReference type="CDD" id="cd04164">
    <property type="entry name" value="trmE"/>
    <property type="match status" value="1"/>
</dbReference>
<keyword evidence="6" id="KW-0460">Magnesium</keyword>
<dbReference type="Proteomes" id="UP000198866">
    <property type="component" value="Unassembled WGS sequence"/>
</dbReference>
<proteinExistence type="inferred from homology"/>
<dbReference type="PANTHER" id="PTHR42714:SF2">
    <property type="entry name" value="TRNA MODIFICATION GTPASE GTPBP3, MITOCHONDRIAL"/>
    <property type="match status" value="1"/>
</dbReference>
<dbReference type="GO" id="GO:0046872">
    <property type="term" value="F:metal ion binding"/>
    <property type="evidence" value="ECO:0007669"/>
    <property type="project" value="UniProtKB-KW"/>
</dbReference>
<evidence type="ECO:0000256" key="6">
    <source>
        <dbReference type="HAMAP-Rule" id="MF_00379"/>
    </source>
</evidence>
<keyword evidence="6" id="KW-0479">Metal-binding</keyword>
<evidence type="ECO:0000256" key="2">
    <source>
        <dbReference type="ARBA" id="ARBA00022694"/>
    </source>
</evidence>
<evidence type="ECO:0000256" key="4">
    <source>
        <dbReference type="ARBA" id="ARBA00022958"/>
    </source>
</evidence>
<evidence type="ECO:0000256" key="3">
    <source>
        <dbReference type="ARBA" id="ARBA00022741"/>
    </source>
</evidence>
<dbReference type="InterPro" id="IPR006073">
    <property type="entry name" value="GTP-bd"/>
</dbReference>
<dbReference type="InterPro" id="IPR005225">
    <property type="entry name" value="Small_GTP-bd"/>
</dbReference>
<dbReference type="Pfam" id="PF12631">
    <property type="entry name" value="MnmE_helical"/>
    <property type="match status" value="1"/>
</dbReference>
<dbReference type="PRINTS" id="PR00326">
    <property type="entry name" value="GTP1OBG"/>
</dbReference>
<feature type="binding site" evidence="6">
    <location>
        <position position="490"/>
    </location>
    <ligand>
        <name>(6S)-5-formyl-5,6,7,8-tetrahydrofolate</name>
        <dbReference type="ChEBI" id="CHEBI:57457"/>
    </ligand>
</feature>
<dbReference type="AlphaFoldDB" id="A0A1H7EM32"/>
<dbReference type="GO" id="GO:0030488">
    <property type="term" value="P:tRNA methylation"/>
    <property type="evidence" value="ECO:0007669"/>
    <property type="project" value="TreeGrafter"/>
</dbReference>
<dbReference type="InterPro" id="IPR027368">
    <property type="entry name" value="MnmE_dom2"/>
</dbReference>
<keyword evidence="10" id="KW-1185">Reference proteome</keyword>
<feature type="domain" description="TrmE-type G" evidence="8">
    <location>
        <begin position="250"/>
        <end position="412"/>
    </location>
</feature>
<keyword evidence="3 6" id="KW-0547">Nucleotide-binding</keyword>
<dbReference type="Gene3D" id="3.40.50.300">
    <property type="entry name" value="P-loop containing nucleotide triphosphate hydrolases"/>
    <property type="match status" value="1"/>
</dbReference>
<dbReference type="GO" id="GO:0003924">
    <property type="term" value="F:GTPase activity"/>
    <property type="evidence" value="ECO:0007669"/>
    <property type="project" value="UniProtKB-UniRule"/>
</dbReference>
<feature type="binding site" evidence="6">
    <location>
        <position position="154"/>
    </location>
    <ligand>
        <name>(6S)-5-formyl-5,6,7,8-tetrahydrofolate</name>
        <dbReference type="ChEBI" id="CHEBI:57457"/>
    </ligand>
</feature>
<dbReference type="PANTHER" id="PTHR42714">
    <property type="entry name" value="TRNA MODIFICATION GTPASE GTPBP3"/>
    <property type="match status" value="1"/>
</dbReference>
<evidence type="ECO:0000313" key="10">
    <source>
        <dbReference type="Proteomes" id="UP000198866"/>
    </source>
</evidence>
<evidence type="ECO:0000256" key="5">
    <source>
        <dbReference type="ARBA" id="ARBA00023134"/>
    </source>
</evidence>
<keyword evidence="5 6" id="KW-0342">GTP-binding</keyword>
<dbReference type="Gene3D" id="3.30.1360.120">
    <property type="entry name" value="Probable tRNA modification gtpase trme, domain 1"/>
    <property type="match status" value="1"/>
</dbReference>
<evidence type="ECO:0000259" key="8">
    <source>
        <dbReference type="PROSITE" id="PS51709"/>
    </source>
</evidence>
<dbReference type="InterPro" id="IPR027266">
    <property type="entry name" value="TrmE/GcvT-like"/>
</dbReference>
<dbReference type="InterPro" id="IPR025867">
    <property type="entry name" value="MnmE_helical"/>
</dbReference>
<keyword evidence="6" id="KW-0378">Hydrolase</keyword>
<comment type="subunit">
    <text evidence="6">Homodimer. Heterotetramer of two MnmE and two MnmG subunits.</text>
</comment>
<feature type="binding site" evidence="6">
    <location>
        <position position="284"/>
    </location>
    <ligand>
        <name>K(+)</name>
        <dbReference type="ChEBI" id="CHEBI:29103"/>
    </ligand>
</feature>
<feature type="binding site" evidence="6">
    <location>
        <position position="111"/>
    </location>
    <ligand>
        <name>(6S)-5-formyl-5,6,7,8-tetrahydrofolate</name>
        <dbReference type="ChEBI" id="CHEBI:57457"/>
    </ligand>
</feature>
<feature type="binding site" evidence="6">
    <location>
        <position position="260"/>
    </location>
    <ligand>
        <name>K(+)</name>
        <dbReference type="ChEBI" id="CHEBI:29103"/>
    </ligand>
</feature>
<sequence length="490" mass="52668">MPGVRRTVRARFPADFSRFLAFFTMLATDSDPIVAIATAPGRGGIGVVRISFGRAGEAAAQPMMQALTGQTLAPRHASYVPFLDDGGNALDRGIALYFPAPHSYTGEHVLELQGHGGPIVLQLILQRCIDAGRAFGLRLAEPGEFTRRAFLNDKLDLAQAEAVADLIEASTEAAVRSAGRSLEGAFSRDIHALVEEVITLRMLVEATLDFPEEEIDFLEAADARGKLARIRERLALVLSEARQGALLREGLSVVLAGQPNVGKSSLLNALAGAELAIVTPIAGTTRDKVAQTIQVEGIPLHVIDTAGLRETEDEVEKIGIERTWGEIQRADVVLHLLDARSGVTRDDESIAARFPSGVPIVRVLNKTDLTDVAPGVIGLNGIGDADLCEVRLSAKTGNGIHLLRGELLRIAGWQAGAESVYLARERHLIALRAAQENLRLAAEHADQNSQALDLFAEELRLAQEQLNSITGEFTSDDLLGVIFSRFCIGK</sequence>
<keyword evidence="4 6" id="KW-0630">Potassium</keyword>
<dbReference type="GO" id="GO:0005829">
    <property type="term" value="C:cytosol"/>
    <property type="evidence" value="ECO:0007669"/>
    <property type="project" value="TreeGrafter"/>
</dbReference>
<comment type="similarity">
    <text evidence="1 6 7">Belongs to the TRAFAC class TrmE-Era-EngA-EngB-Septin-like GTPase superfamily. TrmE GTPase family.</text>
</comment>
<dbReference type="Gene3D" id="1.20.120.430">
    <property type="entry name" value="tRNA modification GTPase MnmE domain 2"/>
    <property type="match status" value="1"/>
</dbReference>
<dbReference type="InterPro" id="IPR027417">
    <property type="entry name" value="P-loop_NTPase"/>
</dbReference>
<dbReference type="NCBIfam" id="NF003661">
    <property type="entry name" value="PRK05291.1-3"/>
    <property type="match status" value="1"/>
</dbReference>
<dbReference type="EMBL" id="FNYE01000053">
    <property type="protein sequence ID" value="SEK11745.1"/>
    <property type="molecule type" value="Genomic_DNA"/>
</dbReference>
<organism evidence="9 10">
    <name type="scientific">Paraburkholderia diazotrophica</name>
    <dbReference type="NCBI Taxonomy" id="667676"/>
    <lineage>
        <taxon>Bacteria</taxon>
        <taxon>Pseudomonadati</taxon>
        <taxon>Pseudomonadota</taxon>
        <taxon>Betaproteobacteria</taxon>
        <taxon>Burkholderiales</taxon>
        <taxon>Burkholderiaceae</taxon>
        <taxon>Paraburkholderia</taxon>
    </lineage>
</organism>
<keyword evidence="2 6" id="KW-0819">tRNA processing</keyword>
<dbReference type="InterPro" id="IPR004520">
    <property type="entry name" value="GTPase_MnmE"/>
</dbReference>
<dbReference type="STRING" id="667676.SAMN05192539_105327"/>
<evidence type="ECO:0000256" key="7">
    <source>
        <dbReference type="RuleBase" id="RU003313"/>
    </source>
</evidence>
<name>A0A1H7EM32_9BURK</name>
<dbReference type="Pfam" id="PF01926">
    <property type="entry name" value="MMR_HSR1"/>
    <property type="match status" value="1"/>
</dbReference>
<comment type="subcellular location">
    <subcellularLocation>
        <location evidence="6">Cytoplasm</location>
    </subcellularLocation>
</comment>
<dbReference type="NCBIfam" id="TIGR00231">
    <property type="entry name" value="small_GTP"/>
    <property type="match status" value="1"/>
</dbReference>
<feature type="binding site" evidence="6">
    <location>
        <begin position="260"/>
        <end position="265"/>
    </location>
    <ligand>
        <name>GTP</name>
        <dbReference type="ChEBI" id="CHEBI:37565"/>
    </ligand>
</feature>
<evidence type="ECO:0000256" key="1">
    <source>
        <dbReference type="ARBA" id="ARBA00011043"/>
    </source>
</evidence>
<dbReference type="EC" id="3.6.-.-" evidence="6"/>
<comment type="function">
    <text evidence="6">Exhibits a very high intrinsic GTPase hydrolysis rate. Involved in the addition of a carboxymethylaminomethyl (cmnm) group at the wobble position (U34) of certain tRNAs, forming tRNA-cmnm(5)s(2)U34.</text>
</comment>
<dbReference type="GO" id="GO:0002098">
    <property type="term" value="P:tRNA wobble uridine modification"/>
    <property type="evidence" value="ECO:0007669"/>
    <property type="project" value="TreeGrafter"/>
</dbReference>
<accession>A0A1H7EM32</accession>
<evidence type="ECO:0000313" key="9">
    <source>
        <dbReference type="EMBL" id="SEK11745.1"/>
    </source>
</evidence>
<feature type="binding site" evidence="6">
    <location>
        <position position="285"/>
    </location>
    <ligand>
        <name>Mg(2+)</name>
        <dbReference type="ChEBI" id="CHEBI:18420"/>
    </ligand>
</feature>
<dbReference type="SUPFAM" id="SSF52540">
    <property type="entry name" value="P-loop containing nucleoside triphosphate hydrolases"/>
    <property type="match status" value="1"/>
</dbReference>
<gene>
    <name evidence="6" type="primary">mnmE</name>
    <name evidence="6" type="synonym">trmE</name>
    <name evidence="9" type="ORF">SAMN05192539_105327</name>
</gene>
<reference evidence="10" key="1">
    <citation type="submission" date="2016-10" db="EMBL/GenBank/DDBJ databases">
        <authorList>
            <person name="Varghese N."/>
            <person name="Submissions S."/>
        </authorList>
    </citation>
    <scope>NUCLEOTIDE SEQUENCE [LARGE SCALE GENOMIC DNA]</scope>
    <source>
        <strain evidence="10">LMG 26031</strain>
    </source>
</reference>
<feature type="binding site" evidence="6">
    <location>
        <position position="281"/>
    </location>
    <ligand>
        <name>K(+)</name>
        <dbReference type="ChEBI" id="CHEBI:29103"/>
    </ligand>
</feature>
<protein>
    <recommendedName>
        <fullName evidence="6">tRNA modification GTPase MnmE</fullName>
        <ecNumber evidence="6">3.6.-.-</ecNumber>
    </recommendedName>
</protein>
<dbReference type="CDD" id="cd14858">
    <property type="entry name" value="TrmE_N"/>
    <property type="match status" value="1"/>
</dbReference>
<dbReference type="Pfam" id="PF10396">
    <property type="entry name" value="TrmE_N"/>
    <property type="match status" value="1"/>
</dbReference>
<comment type="caution">
    <text evidence="6">Lacks conserved residue(s) required for the propagation of feature annotation.</text>
</comment>